<protein>
    <recommendedName>
        <fullName evidence="4">Cuticle protein</fullName>
    </recommendedName>
</protein>
<name>A0A1I8NL81_MUSDO</name>
<evidence type="ECO:0000256" key="2">
    <source>
        <dbReference type="SAM" id="SignalP"/>
    </source>
</evidence>
<feature type="region of interest" description="Disordered" evidence="1">
    <location>
        <begin position="102"/>
        <end position="126"/>
    </location>
</feature>
<organism evidence="3">
    <name type="scientific">Musca domestica</name>
    <name type="common">House fly</name>
    <dbReference type="NCBI Taxonomy" id="7370"/>
    <lineage>
        <taxon>Eukaryota</taxon>
        <taxon>Metazoa</taxon>
        <taxon>Ecdysozoa</taxon>
        <taxon>Arthropoda</taxon>
        <taxon>Hexapoda</taxon>
        <taxon>Insecta</taxon>
        <taxon>Pterygota</taxon>
        <taxon>Neoptera</taxon>
        <taxon>Endopterygota</taxon>
        <taxon>Diptera</taxon>
        <taxon>Brachycera</taxon>
        <taxon>Muscomorpha</taxon>
        <taxon>Muscoidea</taxon>
        <taxon>Muscidae</taxon>
        <taxon>Musca</taxon>
    </lineage>
</organism>
<dbReference type="AlphaFoldDB" id="A0A1I8NL81"/>
<feature type="signal peptide" evidence="2">
    <location>
        <begin position="1"/>
        <end position="22"/>
    </location>
</feature>
<dbReference type="EnsemblMetazoa" id="MDOA016942-RA">
    <property type="protein sequence ID" value="MDOA016942-PA"/>
    <property type="gene ID" value="MDOA016942"/>
</dbReference>
<evidence type="ECO:0000256" key="1">
    <source>
        <dbReference type="SAM" id="MobiDB-lite"/>
    </source>
</evidence>
<keyword evidence="2" id="KW-0732">Signal</keyword>
<feature type="chain" id="PRO_5044561863" description="Cuticle protein" evidence="2">
    <location>
        <begin position="23"/>
        <end position="126"/>
    </location>
</feature>
<evidence type="ECO:0000313" key="3">
    <source>
        <dbReference type="EnsemblMetazoa" id="MDOA016942-PA"/>
    </source>
</evidence>
<reference evidence="3" key="1">
    <citation type="submission" date="2020-05" db="UniProtKB">
        <authorList>
            <consortium name="EnsemblMetazoa"/>
        </authorList>
    </citation>
    <scope>IDENTIFICATION</scope>
    <source>
        <strain evidence="3">Aabys</strain>
    </source>
</reference>
<proteinExistence type="predicted"/>
<feature type="compositionally biased region" description="Basic residues" evidence="1">
    <location>
        <begin position="105"/>
        <end position="115"/>
    </location>
</feature>
<sequence>MSSHYRFLFVVLFVLLPCCCYAHPGYSYGKGQGQYGGYVRGPVVYRNDVIQDFEYVPTVQGYRYNYVLNDGTSRNENVLVAGTPSSPQSKLDGKNTDLTAVGVGGRHRMPTKNRKLAPGALKSLAG</sequence>
<dbReference type="VEuPathDB" id="VectorBase:MDOA016942"/>
<dbReference type="KEGG" id="mde:105262004"/>
<dbReference type="VEuPathDB" id="VectorBase:MDOMA2_016404"/>
<dbReference type="RefSeq" id="XP_011293653.2">
    <property type="nucleotide sequence ID" value="XM_011295351.3"/>
</dbReference>
<accession>A0A1I8NL81</accession>
<dbReference type="OrthoDB" id="8045052at2759"/>
<evidence type="ECO:0008006" key="4">
    <source>
        <dbReference type="Google" id="ProtNLM"/>
    </source>
</evidence>
<gene>
    <name evidence="3" type="primary">105262004</name>
</gene>